<dbReference type="Gene3D" id="1.10.3260.10">
    <property type="entry name" value="DNA ligase, ATP-dependent, N-terminal domain"/>
    <property type="match status" value="1"/>
</dbReference>
<dbReference type="InterPro" id="IPR036599">
    <property type="entry name" value="DNA_ligase_N_sf"/>
</dbReference>
<dbReference type="Proteomes" id="UP000738349">
    <property type="component" value="Unassembled WGS sequence"/>
</dbReference>
<feature type="domain" description="DNA ligase ATP-dependent N-terminal" evidence="2">
    <location>
        <begin position="22"/>
        <end position="93"/>
    </location>
</feature>
<dbReference type="AlphaFoldDB" id="A0A9P9EVJ0"/>
<gene>
    <name evidence="3" type="ORF">EDB81DRAFT_794368</name>
</gene>
<dbReference type="EMBL" id="JAGMUV010000008">
    <property type="protein sequence ID" value="KAH7146052.1"/>
    <property type="molecule type" value="Genomic_DNA"/>
</dbReference>
<dbReference type="InterPro" id="IPR012308">
    <property type="entry name" value="DNA_ligase_ATP-dep_N"/>
</dbReference>
<comment type="caution">
    <text evidence="3">The sequence shown here is derived from an EMBL/GenBank/DDBJ whole genome shotgun (WGS) entry which is preliminary data.</text>
</comment>
<accession>A0A9P9EVJ0</accession>
<dbReference type="GO" id="GO:0003677">
    <property type="term" value="F:DNA binding"/>
    <property type="evidence" value="ECO:0007669"/>
    <property type="project" value="InterPro"/>
</dbReference>
<keyword evidence="4" id="KW-1185">Reference proteome</keyword>
<organism evidence="3 4">
    <name type="scientific">Dactylonectria macrodidyma</name>
    <dbReference type="NCBI Taxonomy" id="307937"/>
    <lineage>
        <taxon>Eukaryota</taxon>
        <taxon>Fungi</taxon>
        <taxon>Dikarya</taxon>
        <taxon>Ascomycota</taxon>
        <taxon>Pezizomycotina</taxon>
        <taxon>Sordariomycetes</taxon>
        <taxon>Hypocreomycetidae</taxon>
        <taxon>Hypocreales</taxon>
        <taxon>Nectriaceae</taxon>
        <taxon>Dactylonectria</taxon>
    </lineage>
</organism>
<evidence type="ECO:0000256" key="1">
    <source>
        <dbReference type="ARBA" id="ARBA00022598"/>
    </source>
</evidence>
<evidence type="ECO:0000313" key="4">
    <source>
        <dbReference type="Proteomes" id="UP000738349"/>
    </source>
</evidence>
<evidence type="ECO:0000313" key="3">
    <source>
        <dbReference type="EMBL" id="KAH7146052.1"/>
    </source>
</evidence>
<keyword evidence="1" id="KW-0436">Ligase</keyword>
<evidence type="ECO:0000259" key="2">
    <source>
        <dbReference type="Pfam" id="PF04675"/>
    </source>
</evidence>
<dbReference type="Pfam" id="PF04675">
    <property type="entry name" value="DNA_ligase_A_N"/>
    <property type="match status" value="1"/>
</dbReference>
<sequence>MISFHDFASSVERVMAIIDCESRAGREVTLEELDDVLDQIAALSSFSSASLRERVITKHGRSIRADNLLSKIFRVLQSSGTKWMIRIILKNYSPARVLETLVISRFHFLLPDLLHFQNSIPAA</sequence>
<feature type="non-terminal residue" evidence="3">
    <location>
        <position position="123"/>
    </location>
</feature>
<name>A0A9P9EVJ0_9HYPO</name>
<dbReference type="GO" id="GO:0006310">
    <property type="term" value="P:DNA recombination"/>
    <property type="evidence" value="ECO:0007669"/>
    <property type="project" value="InterPro"/>
</dbReference>
<dbReference type="GO" id="GO:0003910">
    <property type="term" value="F:DNA ligase (ATP) activity"/>
    <property type="evidence" value="ECO:0007669"/>
    <property type="project" value="InterPro"/>
</dbReference>
<dbReference type="OrthoDB" id="5003716at2759"/>
<reference evidence="3" key="1">
    <citation type="journal article" date="2021" name="Nat. Commun.">
        <title>Genetic determinants of endophytism in the Arabidopsis root mycobiome.</title>
        <authorList>
            <person name="Mesny F."/>
            <person name="Miyauchi S."/>
            <person name="Thiergart T."/>
            <person name="Pickel B."/>
            <person name="Atanasova L."/>
            <person name="Karlsson M."/>
            <person name="Huettel B."/>
            <person name="Barry K.W."/>
            <person name="Haridas S."/>
            <person name="Chen C."/>
            <person name="Bauer D."/>
            <person name="Andreopoulos W."/>
            <person name="Pangilinan J."/>
            <person name="LaButti K."/>
            <person name="Riley R."/>
            <person name="Lipzen A."/>
            <person name="Clum A."/>
            <person name="Drula E."/>
            <person name="Henrissat B."/>
            <person name="Kohler A."/>
            <person name="Grigoriev I.V."/>
            <person name="Martin F.M."/>
            <person name="Hacquard S."/>
        </authorList>
    </citation>
    <scope>NUCLEOTIDE SEQUENCE</scope>
    <source>
        <strain evidence="3">MPI-CAGE-AT-0147</strain>
    </source>
</reference>
<proteinExistence type="predicted"/>
<dbReference type="GO" id="GO:0006281">
    <property type="term" value="P:DNA repair"/>
    <property type="evidence" value="ECO:0007669"/>
    <property type="project" value="InterPro"/>
</dbReference>
<protein>
    <recommendedName>
        <fullName evidence="2">DNA ligase ATP-dependent N-terminal domain-containing protein</fullName>
    </recommendedName>
</protein>